<dbReference type="AlphaFoldDB" id="A0A7D9LYW4"/>
<keyword evidence="3" id="KW-1185">Reference proteome</keyword>
<feature type="domain" description="Crossover junction endonuclease MUS81-like HHH" evidence="1">
    <location>
        <begin position="25"/>
        <end position="66"/>
    </location>
</feature>
<comment type="caution">
    <text evidence="2">The sequence shown here is derived from an EMBL/GenBank/DDBJ whole genome shotgun (WGS) entry which is preliminary data.</text>
</comment>
<dbReference type="OrthoDB" id="205514at2759"/>
<gene>
    <name evidence="2" type="ORF">PACLA_8A005885</name>
</gene>
<dbReference type="InterPro" id="IPR027421">
    <property type="entry name" value="DNA_pol_lamdba_lyase_dom_sf"/>
</dbReference>
<dbReference type="Proteomes" id="UP001152795">
    <property type="component" value="Unassembled WGS sequence"/>
</dbReference>
<sequence length="66" mass="7449">GFEFVPCCVDAVCISSLHVFLISLELAEYERNVNRQIHKYNAYRKAAAVLAKHPTKLTSGKEARKL</sequence>
<name>A0A7D9LYW4_PARCT</name>
<organism evidence="2 3">
    <name type="scientific">Paramuricea clavata</name>
    <name type="common">Red gorgonian</name>
    <name type="synonym">Violescent sea-whip</name>
    <dbReference type="NCBI Taxonomy" id="317549"/>
    <lineage>
        <taxon>Eukaryota</taxon>
        <taxon>Metazoa</taxon>
        <taxon>Cnidaria</taxon>
        <taxon>Anthozoa</taxon>
        <taxon>Octocorallia</taxon>
        <taxon>Malacalcyonacea</taxon>
        <taxon>Plexauridae</taxon>
        <taxon>Paramuricea</taxon>
    </lineage>
</organism>
<feature type="non-terminal residue" evidence="2">
    <location>
        <position position="1"/>
    </location>
</feature>
<dbReference type="EMBL" id="CACRXK020029710">
    <property type="protein sequence ID" value="CAB4042218.1"/>
    <property type="molecule type" value="Genomic_DNA"/>
</dbReference>
<feature type="non-terminal residue" evidence="2">
    <location>
        <position position="66"/>
    </location>
</feature>
<reference evidence="2" key="1">
    <citation type="submission" date="2020-04" db="EMBL/GenBank/DDBJ databases">
        <authorList>
            <person name="Alioto T."/>
            <person name="Alioto T."/>
            <person name="Gomez Garrido J."/>
        </authorList>
    </citation>
    <scope>NUCLEOTIDE SEQUENCE</scope>
    <source>
        <strain evidence="2">A484AB</strain>
    </source>
</reference>
<evidence type="ECO:0000313" key="3">
    <source>
        <dbReference type="Proteomes" id="UP001152795"/>
    </source>
</evidence>
<dbReference type="SUPFAM" id="SSF47802">
    <property type="entry name" value="DNA polymerase beta, N-terminal domain-like"/>
    <property type="match status" value="1"/>
</dbReference>
<evidence type="ECO:0000313" key="2">
    <source>
        <dbReference type="EMBL" id="CAB4042218.1"/>
    </source>
</evidence>
<accession>A0A7D9LYW4</accession>
<dbReference type="Gene3D" id="1.10.150.110">
    <property type="entry name" value="DNA polymerase beta, N-terminal domain-like"/>
    <property type="match status" value="1"/>
</dbReference>
<dbReference type="Pfam" id="PF14716">
    <property type="entry name" value="HHH_8"/>
    <property type="match status" value="1"/>
</dbReference>
<dbReference type="InterPro" id="IPR010996">
    <property type="entry name" value="HHH_MUS81"/>
</dbReference>
<protein>
    <submittedName>
        <fullName evidence="2">DNA polymerase beta</fullName>
    </submittedName>
</protein>
<proteinExistence type="predicted"/>
<evidence type="ECO:0000259" key="1">
    <source>
        <dbReference type="Pfam" id="PF14716"/>
    </source>
</evidence>